<accession>A0A0F9FYM2</accession>
<comment type="caution">
    <text evidence="1">The sequence shown here is derived from an EMBL/GenBank/DDBJ whole genome shotgun (WGS) entry which is preliminary data.</text>
</comment>
<sequence>MKDWFDGMQRAHRDFNAAMARRIGAMTEQLRCTCGAWDKAEEALETIRQNRRPDQHKLYYAFADGVLALENSDHRVVDLAICRVPAAIIELADKVSPPKPKTRGRRIGDKLENNGNEWIVVGLQDGNWWKVIKIGDGESRRIGGDAKFVLRQN</sequence>
<gene>
    <name evidence="1" type="ORF">LCGC14_1893840</name>
</gene>
<name>A0A0F9FYM2_9ZZZZ</name>
<dbReference type="AlphaFoldDB" id="A0A0F9FYM2"/>
<dbReference type="EMBL" id="LAZR01019708">
    <property type="protein sequence ID" value="KKL91519.1"/>
    <property type="molecule type" value="Genomic_DNA"/>
</dbReference>
<organism evidence="1">
    <name type="scientific">marine sediment metagenome</name>
    <dbReference type="NCBI Taxonomy" id="412755"/>
    <lineage>
        <taxon>unclassified sequences</taxon>
        <taxon>metagenomes</taxon>
        <taxon>ecological metagenomes</taxon>
    </lineage>
</organism>
<reference evidence="1" key="1">
    <citation type="journal article" date="2015" name="Nature">
        <title>Complex archaea that bridge the gap between prokaryotes and eukaryotes.</title>
        <authorList>
            <person name="Spang A."/>
            <person name="Saw J.H."/>
            <person name="Jorgensen S.L."/>
            <person name="Zaremba-Niedzwiedzka K."/>
            <person name="Martijn J."/>
            <person name="Lind A.E."/>
            <person name="van Eijk R."/>
            <person name="Schleper C."/>
            <person name="Guy L."/>
            <person name="Ettema T.J."/>
        </authorList>
    </citation>
    <scope>NUCLEOTIDE SEQUENCE</scope>
</reference>
<proteinExistence type="predicted"/>
<evidence type="ECO:0000313" key="1">
    <source>
        <dbReference type="EMBL" id="KKL91519.1"/>
    </source>
</evidence>
<protein>
    <submittedName>
        <fullName evidence="1">Uncharacterized protein</fullName>
    </submittedName>
</protein>